<evidence type="ECO:0000313" key="1">
    <source>
        <dbReference type="EMBL" id="KAL2508228.1"/>
    </source>
</evidence>
<sequence length="244" mass="27983">MDEKSLYGLNKMDEKFKLIPDIYPTQRDWTTKADGNIDKLNEIIEEKPCLVLTPSKLSPPEESQFTEIKRVHSLLFGAYVQLEDSTGVLNANVIGEPTEKLFQCSSETLMQHSKMAIDKQQIFYVKATQRLPNKTEYKFEIIFVLDTCLAITEIEHSKVNKGKCLLYRDLPTKAALIEELSQPLAKRAMFQLPDEDIVAKDKIEKNTNDPNFPTALLVNEALLLLRLYMVFPLILLERFASKKL</sequence>
<keyword evidence="2" id="KW-1185">Reference proteome</keyword>
<accession>A0ABD1T664</accession>
<organism evidence="1 2">
    <name type="scientific">Forsythia ovata</name>
    <dbReference type="NCBI Taxonomy" id="205694"/>
    <lineage>
        <taxon>Eukaryota</taxon>
        <taxon>Viridiplantae</taxon>
        <taxon>Streptophyta</taxon>
        <taxon>Embryophyta</taxon>
        <taxon>Tracheophyta</taxon>
        <taxon>Spermatophyta</taxon>
        <taxon>Magnoliopsida</taxon>
        <taxon>eudicotyledons</taxon>
        <taxon>Gunneridae</taxon>
        <taxon>Pentapetalae</taxon>
        <taxon>asterids</taxon>
        <taxon>lamiids</taxon>
        <taxon>Lamiales</taxon>
        <taxon>Oleaceae</taxon>
        <taxon>Forsythieae</taxon>
        <taxon>Forsythia</taxon>
    </lineage>
</organism>
<protein>
    <submittedName>
        <fullName evidence="1">Uncharacterized protein</fullName>
    </submittedName>
</protein>
<dbReference type="EMBL" id="JBFOLJ010000009">
    <property type="protein sequence ID" value="KAL2508228.1"/>
    <property type="molecule type" value="Genomic_DNA"/>
</dbReference>
<gene>
    <name evidence="1" type="ORF">Fot_31875</name>
</gene>
<reference evidence="2" key="1">
    <citation type="submission" date="2024-07" db="EMBL/GenBank/DDBJ databases">
        <title>Two chromosome-level genome assemblies of Korean endemic species Abeliophyllum distichum and Forsythia ovata (Oleaceae).</title>
        <authorList>
            <person name="Jang H."/>
        </authorList>
    </citation>
    <scope>NUCLEOTIDE SEQUENCE [LARGE SCALE GENOMIC DNA]</scope>
</reference>
<dbReference type="AlphaFoldDB" id="A0ABD1T664"/>
<dbReference type="Proteomes" id="UP001604277">
    <property type="component" value="Unassembled WGS sequence"/>
</dbReference>
<comment type="caution">
    <text evidence="1">The sequence shown here is derived from an EMBL/GenBank/DDBJ whole genome shotgun (WGS) entry which is preliminary data.</text>
</comment>
<name>A0ABD1T664_9LAMI</name>
<evidence type="ECO:0000313" key="2">
    <source>
        <dbReference type="Proteomes" id="UP001604277"/>
    </source>
</evidence>
<proteinExistence type="predicted"/>